<dbReference type="GO" id="GO:0005524">
    <property type="term" value="F:ATP binding"/>
    <property type="evidence" value="ECO:0007669"/>
    <property type="project" value="UniProtKB-UniRule"/>
</dbReference>
<protein>
    <recommendedName>
        <fullName evidence="5 6">N5-carboxyaminoimidazole ribonucleotide synthase</fullName>
        <shortName evidence="5 6">N5-CAIR synthase</shortName>
        <ecNumber evidence="5 6">6.3.4.18</ecNumber>
    </recommendedName>
    <alternativeName>
        <fullName evidence="5 6">5-(carboxyamino)imidazole ribonucleotide synthetase</fullName>
    </alternativeName>
</protein>
<keyword evidence="9" id="KW-1185">Reference proteome</keyword>
<dbReference type="FunFam" id="3.30.1490.20:FF:000015">
    <property type="entry name" value="N5-carboxyaminoimidazole ribonucleotide synthase"/>
    <property type="match status" value="1"/>
</dbReference>
<dbReference type="GO" id="GO:0034028">
    <property type="term" value="F:5-(carboxyamino)imidazole ribonucleotide synthase activity"/>
    <property type="evidence" value="ECO:0007669"/>
    <property type="project" value="UniProtKB-UniRule"/>
</dbReference>
<reference evidence="8 9" key="1">
    <citation type="submission" date="2016-10" db="EMBL/GenBank/DDBJ databases">
        <authorList>
            <person name="de Groot N.N."/>
        </authorList>
    </citation>
    <scope>NUCLEOTIDE SEQUENCE [LARGE SCALE GENOMIC DNA]</scope>
    <source>
        <strain evidence="8 9">DSM 23609</strain>
    </source>
</reference>
<dbReference type="AlphaFoldDB" id="A0A1I2H6Z4"/>
<dbReference type="UniPathway" id="UPA00074">
    <property type="reaction ID" value="UER00942"/>
</dbReference>
<dbReference type="EMBL" id="FOOC01000001">
    <property type="protein sequence ID" value="SFF25133.1"/>
    <property type="molecule type" value="Genomic_DNA"/>
</dbReference>
<name>A0A1I2H6Z4_9GAMM</name>
<dbReference type="Gene3D" id="3.30.470.20">
    <property type="entry name" value="ATP-grasp fold, B domain"/>
    <property type="match status" value="1"/>
</dbReference>
<dbReference type="GO" id="GO:0004638">
    <property type="term" value="F:phosphoribosylaminoimidazole carboxylase activity"/>
    <property type="evidence" value="ECO:0007669"/>
    <property type="project" value="InterPro"/>
</dbReference>
<keyword evidence="1 5" id="KW-0436">Ligase</keyword>
<feature type="binding site" evidence="5">
    <location>
        <position position="98"/>
    </location>
    <ligand>
        <name>ATP</name>
        <dbReference type="ChEBI" id="CHEBI:30616"/>
    </ligand>
</feature>
<dbReference type="InterPro" id="IPR016185">
    <property type="entry name" value="PreATP-grasp_dom_sf"/>
</dbReference>
<feature type="binding site" evidence="5">
    <location>
        <begin position="255"/>
        <end position="256"/>
    </location>
    <ligand>
        <name>ATP</name>
        <dbReference type="ChEBI" id="CHEBI:30616"/>
    </ligand>
</feature>
<organism evidence="8 9">
    <name type="scientific">Fontimonas thermophila</name>
    <dbReference type="NCBI Taxonomy" id="1076937"/>
    <lineage>
        <taxon>Bacteria</taxon>
        <taxon>Pseudomonadati</taxon>
        <taxon>Pseudomonadota</taxon>
        <taxon>Gammaproteobacteria</taxon>
        <taxon>Nevskiales</taxon>
        <taxon>Nevskiaceae</taxon>
        <taxon>Fontimonas</taxon>
    </lineage>
</organism>
<comment type="function">
    <text evidence="5">Catalyzes the ATP-dependent conversion of 5-aminoimidazole ribonucleotide (AIR) and HCO(3)(-) to N5-carboxyaminoimidazole ribonucleotide (N5-CAIR).</text>
</comment>
<dbReference type="Gene3D" id="3.30.1490.20">
    <property type="entry name" value="ATP-grasp fold, A domain"/>
    <property type="match status" value="1"/>
</dbReference>
<evidence type="ECO:0000256" key="6">
    <source>
        <dbReference type="RuleBase" id="RU361200"/>
    </source>
</evidence>
<dbReference type="GO" id="GO:0005829">
    <property type="term" value="C:cytosol"/>
    <property type="evidence" value="ECO:0007669"/>
    <property type="project" value="TreeGrafter"/>
</dbReference>
<evidence type="ECO:0000256" key="2">
    <source>
        <dbReference type="ARBA" id="ARBA00022741"/>
    </source>
</evidence>
<dbReference type="Pfam" id="PF02222">
    <property type="entry name" value="ATP-grasp"/>
    <property type="match status" value="1"/>
</dbReference>
<dbReference type="STRING" id="1076937.SAMN04488120_101178"/>
<gene>
    <name evidence="5 6" type="primary">purK</name>
    <name evidence="8" type="ORF">SAMN04488120_101178</name>
</gene>
<dbReference type="PROSITE" id="PS50975">
    <property type="entry name" value="ATP_GRASP"/>
    <property type="match status" value="1"/>
</dbReference>
<proteinExistence type="inferred from homology"/>
<dbReference type="InterPro" id="IPR011054">
    <property type="entry name" value="Rudment_hybrid_motif"/>
</dbReference>
<dbReference type="InterPro" id="IPR011761">
    <property type="entry name" value="ATP-grasp"/>
</dbReference>
<dbReference type="SUPFAM" id="SSF52440">
    <property type="entry name" value="PreATP-grasp domain"/>
    <property type="match status" value="1"/>
</dbReference>
<sequence>MRIGILGAGQLGRMLALAGYPLDFDFVFLDPATEACAAPLGTHFRAAYDDENALSAFCGSIDVATYEFENVPAKTAEFVSARVPLLPAPIALSVGQDRLSEKTLFDQLGIPVPRYLPVSTRADLDRAVHAIGLPAVLKTRRLGYDGKGQAVLRTPQDLDAAWARLGTQPLILEAFVAFERELSCLAVRDKNGALAFYPVVENVHRDGILRTATPRANDPLQTQAEEYARRVVDHLGYVGVLAFEFFVAGGALYGNEIAPRVHNSGHWTIEGAECSQFENHLRAIAGLPLGSTALRGHSAMVNFIGAAPDNAALAAIPGVHIHHYGKTPKPQRKVGHATVTADSAAELAERLRRLQDLVRAAES</sequence>
<dbReference type="GO" id="GO:0006189">
    <property type="term" value="P:'de novo' IMP biosynthetic process"/>
    <property type="evidence" value="ECO:0007669"/>
    <property type="project" value="UniProtKB-UniRule"/>
</dbReference>
<comment type="pathway">
    <text evidence="5 6">Purine metabolism; IMP biosynthesis via de novo pathway; 5-amino-1-(5-phospho-D-ribosyl)imidazole-4-carboxylate from 5-amino-1-(5-phospho-D-ribosyl)imidazole (N5-CAIR route): step 1/2.</text>
</comment>
<keyword evidence="3 5" id="KW-0658">Purine biosynthesis</keyword>
<dbReference type="GO" id="GO:0046872">
    <property type="term" value="F:metal ion binding"/>
    <property type="evidence" value="ECO:0007669"/>
    <property type="project" value="InterPro"/>
</dbReference>
<dbReference type="PANTHER" id="PTHR11609">
    <property type="entry name" value="PURINE BIOSYNTHESIS PROTEIN 6/7, PUR6/7"/>
    <property type="match status" value="1"/>
</dbReference>
<dbReference type="InterPro" id="IPR003135">
    <property type="entry name" value="ATP-grasp_carboxylate-amine"/>
</dbReference>
<feature type="binding site" evidence="5">
    <location>
        <position position="204"/>
    </location>
    <ligand>
        <name>ATP</name>
        <dbReference type="ChEBI" id="CHEBI:30616"/>
    </ligand>
</feature>
<evidence type="ECO:0000256" key="1">
    <source>
        <dbReference type="ARBA" id="ARBA00022598"/>
    </source>
</evidence>
<dbReference type="Gene3D" id="3.40.50.20">
    <property type="match status" value="1"/>
</dbReference>
<dbReference type="NCBIfam" id="NF004679">
    <property type="entry name" value="PRK06019.1-5"/>
    <property type="match status" value="1"/>
</dbReference>
<dbReference type="InterPro" id="IPR013815">
    <property type="entry name" value="ATP_grasp_subdomain_1"/>
</dbReference>
<dbReference type="SUPFAM" id="SSF56059">
    <property type="entry name" value="Glutathione synthetase ATP-binding domain-like"/>
    <property type="match status" value="1"/>
</dbReference>
<comment type="subunit">
    <text evidence="5 6">Homodimer.</text>
</comment>
<dbReference type="InterPro" id="IPR005875">
    <property type="entry name" value="PurK"/>
</dbReference>
<dbReference type="Proteomes" id="UP000199771">
    <property type="component" value="Unassembled WGS sequence"/>
</dbReference>
<evidence type="ECO:0000256" key="5">
    <source>
        <dbReference type="HAMAP-Rule" id="MF_01928"/>
    </source>
</evidence>
<dbReference type="OrthoDB" id="9804625at2"/>
<feature type="binding site" evidence="5">
    <location>
        <position position="181"/>
    </location>
    <ligand>
        <name>ATP</name>
        <dbReference type="ChEBI" id="CHEBI:30616"/>
    </ligand>
</feature>
<evidence type="ECO:0000259" key="7">
    <source>
        <dbReference type="PROSITE" id="PS50975"/>
    </source>
</evidence>
<keyword evidence="4 5" id="KW-0067">ATP-binding</keyword>
<evidence type="ECO:0000313" key="8">
    <source>
        <dbReference type="EMBL" id="SFF25133.1"/>
    </source>
</evidence>
<dbReference type="RefSeq" id="WP_091530189.1">
    <property type="nucleotide sequence ID" value="NZ_FOOC01000001.1"/>
</dbReference>
<accession>A0A1I2H6Z4</accession>
<keyword evidence="2 5" id="KW-0547">Nucleotide-binding</keyword>
<dbReference type="InterPro" id="IPR054350">
    <property type="entry name" value="PurT/PurK_preATP-grasp"/>
</dbReference>
<dbReference type="Pfam" id="PF22660">
    <property type="entry name" value="RS_preATP-grasp-like"/>
    <property type="match status" value="1"/>
</dbReference>
<comment type="function">
    <text evidence="6">Catalyzes the ATP-dependent conversion of 5-aminoimidazole ribonucleotide (AIR) and HCO(3)- to N5-carboxyaminoimidazole ribonucleotide (N5-CAIR).</text>
</comment>
<comment type="similarity">
    <text evidence="5 6">Belongs to the PurK/PurT family.</text>
</comment>
<evidence type="ECO:0000313" key="9">
    <source>
        <dbReference type="Proteomes" id="UP000199771"/>
    </source>
</evidence>
<dbReference type="HAMAP" id="MF_01928">
    <property type="entry name" value="PurK"/>
    <property type="match status" value="1"/>
</dbReference>
<dbReference type="NCBIfam" id="NF004676">
    <property type="entry name" value="PRK06019.1-2"/>
    <property type="match status" value="1"/>
</dbReference>
<dbReference type="InterPro" id="IPR040686">
    <property type="entry name" value="PurK_C"/>
</dbReference>
<feature type="domain" description="ATP-grasp" evidence="7">
    <location>
        <begin position="102"/>
        <end position="285"/>
    </location>
</feature>
<dbReference type="PANTHER" id="PTHR11609:SF5">
    <property type="entry name" value="PHOSPHORIBOSYLAMINOIMIDAZOLE CARBOXYLASE"/>
    <property type="match status" value="1"/>
</dbReference>
<dbReference type="EC" id="6.3.4.18" evidence="5 6"/>
<dbReference type="Pfam" id="PF17769">
    <property type="entry name" value="PurK_C"/>
    <property type="match status" value="1"/>
</dbReference>
<dbReference type="FunFam" id="3.30.470.20:FF:000029">
    <property type="entry name" value="N5-carboxyaminoimidazole ribonucleotide synthase"/>
    <property type="match status" value="1"/>
</dbReference>
<evidence type="ECO:0000256" key="4">
    <source>
        <dbReference type="ARBA" id="ARBA00022840"/>
    </source>
</evidence>
<evidence type="ECO:0000256" key="3">
    <source>
        <dbReference type="ARBA" id="ARBA00022755"/>
    </source>
</evidence>
<feature type="binding site" evidence="5">
    <location>
        <position position="138"/>
    </location>
    <ligand>
        <name>ATP</name>
        <dbReference type="ChEBI" id="CHEBI:30616"/>
    </ligand>
</feature>
<feature type="binding site" evidence="5">
    <location>
        <begin position="173"/>
        <end position="176"/>
    </location>
    <ligand>
        <name>ATP</name>
        <dbReference type="ChEBI" id="CHEBI:30616"/>
    </ligand>
</feature>
<feature type="binding site" evidence="5">
    <location>
        <begin position="143"/>
        <end position="149"/>
    </location>
    <ligand>
        <name>ATP</name>
        <dbReference type="ChEBI" id="CHEBI:30616"/>
    </ligand>
</feature>
<dbReference type="NCBIfam" id="TIGR01161">
    <property type="entry name" value="purK"/>
    <property type="match status" value="1"/>
</dbReference>
<dbReference type="SUPFAM" id="SSF51246">
    <property type="entry name" value="Rudiment single hybrid motif"/>
    <property type="match status" value="1"/>
</dbReference>
<comment type="catalytic activity">
    <reaction evidence="5 6">
        <text>5-amino-1-(5-phospho-beta-D-ribosyl)imidazole + hydrogencarbonate + ATP = 5-carboxyamino-1-(5-phospho-D-ribosyl)imidazole + ADP + phosphate + 2 H(+)</text>
        <dbReference type="Rhea" id="RHEA:19317"/>
        <dbReference type="ChEBI" id="CHEBI:15378"/>
        <dbReference type="ChEBI" id="CHEBI:17544"/>
        <dbReference type="ChEBI" id="CHEBI:30616"/>
        <dbReference type="ChEBI" id="CHEBI:43474"/>
        <dbReference type="ChEBI" id="CHEBI:58730"/>
        <dbReference type="ChEBI" id="CHEBI:137981"/>
        <dbReference type="ChEBI" id="CHEBI:456216"/>
        <dbReference type="EC" id="6.3.4.18"/>
    </reaction>
</comment>